<organism evidence="8 9">
    <name type="scientific">Gracilinema caldarium (strain ATCC 51460 / DSM 7334 / H1)</name>
    <name type="common">Treponema caldarium</name>
    <dbReference type="NCBI Taxonomy" id="744872"/>
    <lineage>
        <taxon>Bacteria</taxon>
        <taxon>Pseudomonadati</taxon>
        <taxon>Spirochaetota</taxon>
        <taxon>Spirochaetia</taxon>
        <taxon>Spirochaetales</taxon>
        <taxon>Breznakiellaceae</taxon>
        <taxon>Gracilinema</taxon>
    </lineage>
</organism>
<evidence type="ECO:0000259" key="7">
    <source>
        <dbReference type="Pfam" id="PF06305"/>
    </source>
</evidence>
<name>F8EYN0_GRAC1</name>
<dbReference type="KEGG" id="scd:Spica_0443"/>
<keyword evidence="2 6" id="KW-0812">Transmembrane</keyword>
<dbReference type="InterPro" id="IPR010445">
    <property type="entry name" value="LapA_dom"/>
</dbReference>
<proteinExistence type="predicted"/>
<protein>
    <recommendedName>
        <fullName evidence="7">Lipopolysaccharide assembly protein A domain-containing protein</fullName>
    </recommendedName>
</protein>
<sequence>MKIINTLISVSLLLLITIFASQNTITVTINFFNTSVSGSLALMLLIAFILGFFSGIVFLLPSYIRTSLKRQKKMQDVNNIPQNNSNNFTTGASKD</sequence>
<evidence type="ECO:0000256" key="3">
    <source>
        <dbReference type="ARBA" id="ARBA00022989"/>
    </source>
</evidence>
<keyword evidence="3 6" id="KW-1133">Transmembrane helix</keyword>
<evidence type="ECO:0000256" key="6">
    <source>
        <dbReference type="SAM" id="Phobius"/>
    </source>
</evidence>
<gene>
    <name evidence="8" type="ordered locus">Spica_0443</name>
</gene>
<dbReference type="GO" id="GO:0005886">
    <property type="term" value="C:plasma membrane"/>
    <property type="evidence" value="ECO:0007669"/>
    <property type="project" value="InterPro"/>
</dbReference>
<reference evidence="9" key="1">
    <citation type="journal article" date="2013" name="Stand. Genomic Sci.">
        <title>Genome sequence of the thermophilic fresh-water bacterium Spirochaeta caldaria type strain (H1(T)), reclassification of Spirochaeta caldaria, Spirochaeta stenostrepta, and Spirochaeta zuelzerae in the genus Treponema as Treponema caldaria comb. nov., Treponema stenostrepta comb. nov., and Treponema zuelzerae comb. nov., and emendation of the genus Treponema.</title>
        <authorList>
            <person name="Abt B."/>
            <person name="Goker M."/>
            <person name="Scheuner C."/>
            <person name="Han C."/>
            <person name="Lu M."/>
            <person name="Misra M."/>
            <person name="Lapidus A."/>
            <person name="Nolan M."/>
            <person name="Lucas S."/>
            <person name="Hammon N."/>
            <person name="Deshpande S."/>
            <person name="Cheng J.F."/>
            <person name="Tapia R."/>
            <person name="Goodwin L.A."/>
            <person name="Pitluck S."/>
            <person name="Liolios K."/>
            <person name="Pagani I."/>
            <person name="Ivanova N."/>
            <person name="Mavromatis K."/>
            <person name="Mikhailova N."/>
            <person name="Huntemann M."/>
            <person name="Pati A."/>
            <person name="Chen A."/>
            <person name="Palaniappan K."/>
            <person name="Land M."/>
            <person name="Hauser L."/>
            <person name="Jeffries C.D."/>
            <person name="Rohde M."/>
            <person name="Spring S."/>
            <person name="Gronow S."/>
            <person name="Detter J.C."/>
            <person name="Bristow J."/>
            <person name="Eisen J.A."/>
            <person name="Markowitz V."/>
            <person name="Hugenholtz P."/>
            <person name="Kyrpides N.C."/>
            <person name="Woyke T."/>
            <person name="Klenk H.P."/>
        </authorList>
    </citation>
    <scope>NUCLEOTIDE SEQUENCE</scope>
    <source>
        <strain evidence="9">ATCC 51460 / DSM 7334 / H1</strain>
    </source>
</reference>
<feature type="transmembrane region" description="Helical" evidence="6">
    <location>
        <begin position="36"/>
        <end position="64"/>
    </location>
</feature>
<feature type="region of interest" description="Disordered" evidence="5">
    <location>
        <begin position="75"/>
        <end position="95"/>
    </location>
</feature>
<evidence type="ECO:0000313" key="8">
    <source>
        <dbReference type="EMBL" id="AEJ18607.1"/>
    </source>
</evidence>
<keyword evidence="1" id="KW-1003">Cell membrane</keyword>
<evidence type="ECO:0000313" key="9">
    <source>
        <dbReference type="Proteomes" id="UP000000503"/>
    </source>
</evidence>
<dbReference type="AlphaFoldDB" id="F8EYN0"/>
<evidence type="ECO:0000256" key="1">
    <source>
        <dbReference type="ARBA" id="ARBA00022475"/>
    </source>
</evidence>
<feature type="domain" description="Lipopolysaccharide assembly protein A" evidence="7">
    <location>
        <begin position="22"/>
        <end position="73"/>
    </location>
</feature>
<dbReference type="HOGENOM" id="CLU_2371884_0_0_12"/>
<feature type="compositionally biased region" description="Polar residues" evidence="5">
    <location>
        <begin position="76"/>
        <end position="95"/>
    </location>
</feature>
<dbReference type="RefSeq" id="WP_013967919.1">
    <property type="nucleotide sequence ID" value="NC_015732.1"/>
</dbReference>
<evidence type="ECO:0000256" key="5">
    <source>
        <dbReference type="SAM" id="MobiDB-lite"/>
    </source>
</evidence>
<dbReference type="Proteomes" id="UP000000503">
    <property type="component" value="Chromosome"/>
</dbReference>
<keyword evidence="9" id="KW-1185">Reference proteome</keyword>
<accession>F8EYN0</accession>
<evidence type="ECO:0000256" key="4">
    <source>
        <dbReference type="ARBA" id="ARBA00023136"/>
    </source>
</evidence>
<evidence type="ECO:0000256" key="2">
    <source>
        <dbReference type="ARBA" id="ARBA00022692"/>
    </source>
</evidence>
<dbReference type="EMBL" id="CP002868">
    <property type="protein sequence ID" value="AEJ18607.1"/>
    <property type="molecule type" value="Genomic_DNA"/>
</dbReference>
<dbReference type="Pfam" id="PF06305">
    <property type="entry name" value="LapA_dom"/>
    <property type="match status" value="1"/>
</dbReference>
<keyword evidence="4 6" id="KW-0472">Membrane</keyword>